<dbReference type="SMART" id="SM00823">
    <property type="entry name" value="PKS_PP"/>
    <property type="match status" value="1"/>
</dbReference>
<dbReference type="InterPro" id="IPR020845">
    <property type="entry name" value="AMP-binding_CS"/>
</dbReference>
<dbReference type="PROSITE" id="PS00012">
    <property type="entry name" value="PHOSPHOPANTETHEINE"/>
    <property type="match status" value="1"/>
</dbReference>
<evidence type="ECO:0000313" key="5">
    <source>
        <dbReference type="EMBL" id="KXK62273.1"/>
    </source>
</evidence>
<dbReference type="InterPro" id="IPR020806">
    <property type="entry name" value="PKS_PP-bd"/>
</dbReference>
<dbReference type="Pfam" id="PF00501">
    <property type="entry name" value="AMP-binding"/>
    <property type="match status" value="1"/>
</dbReference>
<dbReference type="PROSITE" id="PS50075">
    <property type="entry name" value="CARRIER"/>
    <property type="match status" value="1"/>
</dbReference>
<dbReference type="GO" id="GO:0005737">
    <property type="term" value="C:cytoplasm"/>
    <property type="evidence" value="ECO:0007669"/>
    <property type="project" value="TreeGrafter"/>
</dbReference>
<dbReference type="PANTHER" id="PTHR45527:SF1">
    <property type="entry name" value="FATTY ACID SYNTHASE"/>
    <property type="match status" value="1"/>
</dbReference>
<evidence type="ECO:0000256" key="3">
    <source>
        <dbReference type="SAM" id="MobiDB-lite"/>
    </source>
</evidence>
<organism evidence="5 6">
    <name type="scientific">Micromonospora rosaria</name>
    <dbReference type="NCBI Taxonomy" id="47874"/>
    <lineage>
        <taxon>Bacteria</taxon>
        <taxon>Bacillati</taxon>
        <taxon>Actinomycetota</taxon>
        <taxon>Actinomycetes</taxon>
        <taxon>Micromonosporales</taxon>
        <taxon>Micromonosporaceae</taxon>
        <taxon>Micromonospora</taxon>
    </lineage>
</organism>
<name>A0A136PV85_9ACTN</name>
<reference evidence="5 6" key="1">
    <citation type="submission" date="2016-01" db="EMBL/GenBank/DDBJ databases">
        <title>Whole genome sequence and analysis of Micromonospora rosaria DSM 803, which can produce antibacterial substance rosamicin.</title>
        <authorList>
            <person name="Yang H."/>
            <person name="He X."/>
            <person name="Zhu D."/>
        </authorList>
    </citation>
    <scope>NUCLEOTIDE SEQUENCE [LARGE SCALE GENOMIC DNA]</scope>
    <source>
        <strain evidence="5 6">DSM 803</strain>
    </source>
</reference>
<dbReference type="SUPFAM" id="SSF56801">
    <property type="entry name" value="Acetyl-CoA synthetase-like"/>
    <property type="match status" value="1"/>
</dbReference>
<dbReference type="GO" id="GO:0043041">
    <property type="term" value="P:amino acid activation for nonribosomal peptide biosynthetic process"/>
    <property type="evidence" value="ECO:0007669"/>
    <property type="project" value="TreeGrafter"/>
</dbReference>
<dbReference type="Pfam" id="PF00550">
    <property type="entry name" value="PP-binding"/>
    <property type="match status" value="1"/>
</dbReference>
<dbReference type="OrthoDB" id="4477213at2"/>
<dbReference type="PROSITE" id="PS00455">
    <property type="entry name" value="AMP_BINDING"/>
    <property type="match status" value="1"/>
</dbReference>
<dbReference type="SUPFAM" id="SSF47336">
    <property type="entry name" value="ACP-like"/>
    <property type="match status" value="1"/>
</dbReference>
<keyword evidence="6" id="KW-1185">Reference proteome</keyword>
<dbReference type="Gene3D" id="3.40.50.12780">
    <property type="entry name" value="N-terminal domain of ligase-like"/>
    <property type="match status" value="1"/>
</dbReference>
<dbReference type="InterPro" id="IPR042099">
    <property type="entry name" value="ANL_N_sf"/>
</dbReference>
<dbReference type="InterPro" id="IPR006162">
    <property type="entry name" value="Ppantetheine_attach_site"/>
</dbReference>
<protein>
    <recommendedName>
        <fullName evidence="4">Carrier domain-containing protein</fullName>
    </recommendedName>
</protein>
<keyword evidence="2" id="KW-0597">Phosphoprotein</keyword>
<dbReference type="PANTHER" id="PTHR45527">
    <property type="entry name" value="NONRIBOSOMAL PEPTIDE SYNTHETASE"/>
    <property type="match status" value="1"/>
</dbReference>
<dbReference type="InterPro" id="IPR036736">
    <property type="entry name" value="ACP-like_sf"/>
</dbReference>
<gene>
    <name evidence="5" type="ORF">AWW66_09020</name>
</gene>
<accession>A0A136PV85</accession>
<dbReference type="Pfam" id="PF13193">
    <property type="entry name" value="AMP-binding_C"/>
    <property type="match status" value="1"/>
</dbReference>
<dbReference type="EMBL" id="LRQV01000022">
    <property type="protein sequence ID" value="KXK62273.1"/>
    <property type="molecule type" value="Genomic_DNA"/>
</dbReference>
<dbReference type="GO" id="GO:0031177">
    <property type="term" value="F:phosphopantetheine binding"/>
    <property type="evidence" value="ECO:0007669"/>
    <property type="project" value="InterPro"/>
</dbReference>
<dbReference type="InterPro" id="IPR025110">
    <property type="entry name" value="AMP-bd_C"/>
</dbReference>
<dbReference type="CDD" id="cd05930">
    <property type="entry name" value="A_NRPS"/>
    <property type="match status" value="1"/>
</dbReference>
<comment type="caution">
    <text evidence="5">The sequence shown here is derived from an EMBL/GenBank/DDBJ whole genome shotgun (WGS) entry which is preliminary data.</text>
</comment>
<dbReference type="AlphaFoldDB" id="A0A136PV85"/>
<evidence type="ECO:0000313" key="6">
    <source>
        <dbReference type="Proteomes" id="UP000070620"/>
    </source>
</evidence>
<evidence type="ECO:0000256" key="2">
    <source>
        <dbReference type="ARBA" id="ARBA00022553"/>
    </source>
</evidence>
<feature type="region of interest" description="Disordered" evidence="3">
    <location>
        <begin position="519"/>
        <end position="572"/>
    </location>
</feature>
<dbReference type="Gene3D" id="3.30.300.30">
    <property type="match status" value="1"/>
</dbReference>
<sequence>MPTPQAPVRVEATVPPPAASVIALLEQVAARTPEAAALVEDGTVTSYRTLWRDVEALAAALLRDGVRTGEPVGVTVRRSAAGIGALLAVLRAGAAYVLLDPTDPPHRLHDIVRGCGLRRLLLAAPLPPAVAAGLPVRTIEPTPSLAPDPVGAPDPVVDPPAGDPLAYVLHTSGSTGAAKGVLVGHRALATAATALVEAWRITPGDRVLSFAALTWDTSGEETYTSLLGGATLVIDRRATDGTVAGLLAAVADHAVTVVDLPTSFWYEVVEFLRLTGRPLPPSLRLVVIGGEEVAAGPVRTWCALVPDRVRLVNTYGQTETVLVTHQAELGGAAGRGLPDGMPVPIGRPLPHVRQLLVPTAPGSPIAELYVGGPSLSLGYQAQPEATAQRFGPVPGAGDERMFRTGDLVTTGPDGQLGYVGRVDRQLKVRGHRVEPEAVERALLGHPALVAAAAYGVDAAAGGRHLAAAVVPRAGAAVTGPELTGWLRERLPGHLVPTRWSVRAALPLLPNGKVDHAALTAQDRTRPVDPPAGTTPDRLGGTGTAGDGATAEAVGAAGGTGARGDGGAAESSGDPVVAEVASIFGRVLDRAHGPDDDFFDAGGDSLLAARLISRLYRRFDVELTFVDLFEWRTPRGLTPLLTPGRRADDATEPRHG</sequence>
<feature type="domain" description="Carrier" evidence="4">
    <location>
        <begin position="570"/>
        <end position="644"/>
    </location>
</feature>
<dbReference type="Gene3D" id="1.10.1200.10">
    <property type="entry name" value="ACP-like"/>
    <property type="match status" value="1"/>
</dbReference>
<dbReference type="Proteomes" id="UP000070620">
    <property type="component" value="Unassembled WGS sequence"/>
</dbReference>
<dbReference type="RefSeq" id="WP_067362619.1">
    <property type="nucleotide sequence ID" value="NZ_JBIUBN010000010.1"/>
</dbReference>
<keyword evidence="1" id="KW-0596">Phosphopantetheine</keyword>
<feature type="compositionally biased region" description="Gly residues" evidence="3">
    <location>
        <begin position="555"/>
        <end position="566"/>
    </location>
</feature>
<proteinExistence type="predicted"/>
<evidence type="ECO:0000256" key="1">
    <source>
        <dbReference type="ARBA" id="ARBA00022450"/>
    </source>
</evidence>
<dbReference type="InterPro" id="IPR045851">
    <property type="entry name" value="AMP-bd_C_sf"/>
</dbReference>
<dbReference type="InterPro" id="IPR009081">
    <property type="entry name" value="PP-bd_ACP"/>
</dbReference>
<dbReference type="InterPro" id="IPR000873">
    <property type="entry name" value="AMP-dep_synth/lig_dom"/>
</dbReference>
<dbReference type="GO" id="GO:0044550">
    <property type="term" value="P:secondary metabolite biosynthetic process"/>
    <property type="evidence" value="ECO:0007669"/>
    <property type="project" value="TreeGrafter"/>
</dbReference>
<evidence type="ECO:0000259" key="4">
    <source>
        <dbReference type="PROSITE" id="PS50075"/>
    </source>
</evidence>